<evidence type="ECO:0000256" key="3">
    <source>
        <dbReference type="ARBA" id="ARBA00022969"/>
    </source>
</evidence>
<accession>A0A6P1MHR0</accession>
<proteinExistence type="inferred from homology"/>
<evidence type="ECO:0000313" key="6">
    <source>
        <dbReference type="EMBL" id="QHI73427.1"/>
    </source>
</evidence>
<dbReference type="Proteomes" id="UP000463883">
    <property type="component" value="Chromosome"/>
</dbReference>
<comment type="similarity">
    <text evidence="2">Belongs to the alpha/beta-type SASP family.</text>
</comment>
<keyword evidence="4" id="KW-0238">DNA-binding</keyword>
<dbReference type="InterPro" id="IPR050847">
    <property type="entry name" value="SASP_DNA-binding"/>
</dbReference>
<organism evidence="6 7">
    <name type="scientific">Aminipila terrae</name>
    <dbReference type="NCBI Taxonomy" id="2697030"/>
    <lineage>
        <taxon>Bacteria</taxon>
        <taxon>Bacillati</taxon>
        <taxon>Bacillota</taxon>
        <taxon>Clostridia</taxon>
        <taxon>Peptostreptococcales</taxon>
        <taxon>Anaerovoracaceae</taxon>
        <taxon>Aminipila</taxon>
    </lineage>
</organism>
<keyword evidence="7" id="KW-1185">Reference proteome</keyword>
<dbReference type="PANTHER" id="PTHR36107">
    <property type="entry name" value="SMALL, ACID-SOLUBLE SPORE PROTEIN A"/>
    <property type="match status" value="1"/>
</dbReference>
<dbReference type="AlphaFoldDB" id="A0A6P1MHR0"/>
<dbReference type="EMBL" id="CP047591">
    <property type="protein sequence ID" value="QHI73427.1"/>
    <property type="molecule type" value="Genomic_DNA"/>
</dbReference>
<dbReference type="PANTHER" id="PTHR36107:SF1">
    <property type="entry name" value="SMALL, ACID-SOLUBLE SPORE PROTEIN A"/>
    <property type="match status" value="1"/>
</dbReference>
<evidence type="ECO:0000256" key="4">
    <source>
        <dbReference type="ARBA" id="ARBA00023125"/>
    </source>
</evidence>
<dbReference type="KEGG" id="amic:Ami3637_14530"/>
<comment type="function">
    <text evidence="1">SASP are bound to spore DNA. They are double-stranded DNA-binding proteins that cause DNA to change to an a-like conformation. They protect the DNA backbone from chemical and enzymatic cleavage and are thus involved in dormant spore's high resistance to UV light.</text>
</comment>
<dbReference type="Pfam" id="PF00269">
    <property type="entry name" value="SASP"/>
    <property type="match status" value="1"/>
</dbReference>
<dbReference type="InterPro" id="IPR001448">
    <property type="entry name" value="SASP_alpha/beta-type"/>
</dbReference>
<dbReference type="InterPro" id="IPR018126">
    <property type="entry name" value="SASP_alpha/beta-type_CS"/>
</dbReference>
<dbReference type="GO" id="GO:0003690">
    <property type="term" value="F:double-stranded DNA binding"/>
    <property type="evidence" value="ECO:0007669"/>
    <property type="project" value="InterPro"/>
</dbReference>
<evidence type="ECO:0000256" key="1">
    <source>
        <dbReference type="ARBA" id="ARBA00003863"/>
    </source>
</evidence>
<gene>
    <name evidence="6" type="ORF">Ami3637_14530</name>
</gene>
<dbReference type="InterPro" id="IPR038300">
    <property type="entry name" value="SASP_sf_alpha/beta"/>
</dbReference>
<dbReference type="GO" id="GO:0006265">
    <property type="term" value="P:DNA topological change"/>
    <property type="evidence" value="ECO:0007669"/>
    <property type="project" value="InterPro"/>
</dbReference>
<evidence type="ECO:0000256" key="2">
    <source>
        <dbReference type="ARBA" id="ARBA00005442"/>
    </source>
</evidence>
<evidence type="ECO:0000313" key="7">
    <source>
        <dbReference type="Proteomes" id="UP000463883"/>
    </source>
</evidence>
<evidence type="ECO:0000256" key="5">
    <source>
        <dbReference type="SAM" id="MobiDB-lite"/>
    </source>
</evidence>
<feature type="region of interest" description="Disordered" evidence="5">
    <location>
        <begin position="66"/>
        <end position="87"/>
    </location>
</feature>
<dbReference type="Gene3D" id="6.10.10.80">
    <property type="entry name" value="Small, acid-soluble spore protein, alpha/beta type-like"/>
    <property type="match status" value="1"/>
</dbReference>
<name>A0A6P1MHR0_9FIRM</name>
<keyword evidence="3" id="KW-0749">Sporulation</keyword>
<sequence>MTLQDKMNKSYKPALDSLKTEIASELGLSNYDSIDKGNLTARQNGYVGGYMTKTLVDMAEKSLSGNMSSMSGNMSSMSGNMSSMSGK</sequence>
<dbReference type="PROSITE" id="PS00304">
    <property type="entry name" value="SASP_1"/>
    <property type="match status" value="1"/>
</dbReference>
<protein>
    <submittedName>
        <fullName evidence="6">Small, acid-soluble spore protein, alpha/beta type</fullName>
    </submittedName>
</protein>
<reference evidence="6 7" key="1">
    <citation type="submission" date="2020-01" db="EMBL/GenBank/DDBJ databases">
        <title>Genomic analysis of Aminipila sp. CBA3637.</title>
        <authorList>
            <person name="Kim Y.B."/>
            <person name="Roh S.W."/>
        </authorList>
    </citation>
    <scope>NUCLEOTIDE SEQUENCE [LARGE SCALE GENOMIC DNA]</scope>
    <source>
        <strain evidence="6 7">CBA3637</strain>
    </source>
</reference>
<dbReference type="GO" id="GO:0030435">
    <property type="term" value="P:sporulation resulting in formation of a cellular spore"/>
    <property type="evidence" value="ECO:0007669"/>
    <property type="project" value="UniProtKB-KW"/>
</dbReference>